<feature type="region of interest" description="Disordered" evidence="1">
    <location>
        <begin position="1"/>
        <end position="20"/>
    </location>
</feature>
<evidence type="ECO:0000313" key="2">
    <source>
        <dbReference type="EMBL" id="MED6165737.1"/>
    </source>
</evidence>
<comment type="caution">
    <text evidence="2">The sequence shown here is derived from an EMBL/GenBank/DDBJ whole genome shotgun (WGS) entry which is preliminary data.</text>
</comment>
<dbReference type="EMBL" id="JASCZI010123985">
    <property type="protein sequence ID" value="MED6165737.1"/>
    <property type="molecule type" value="Genomic_DNA"/>
</dbReference>
<evidence type="ECO:0000256" key="1">
    <source>
        <dbReference type="SAM" id="MobiDB-lite"/>
    </source>
</evidence>
<accession>A0ABU6UWR4</accession>
<feature type="non-terminal residue" evidence="2">
    <location>
        <position position="95"/>
    </location>
</feature>
<dbReference type="Proteomes" id="UP001341840">
    <property type="component" value="Unassembled WGS sequence"/>
</dbReference>
<proteinExistence type="predicted"/>
<gene>
    <name evidence="2" type="ORF">PIB30_102442</name>
</gene>
<reference evidence="2 3" key="1">
    <citation type="journal article" date="2023" name="Plants (Basel)">
        <title>Bridging the Gap: Combining Genomics and Transcriptomics Approaches to Understand Stylosanthes scabra, an Orphan Legume from the Brazilian Caatinga.</title>
        <authorList>
            <person name="Ferreira-Neto J.R.C."/>
            <person name="da Silva M.D."/>
            <person name="Binneck E."/>
            <person name="de Melo N.F."/>
            <person name="da Silva R.H."/>
            <person name="de Melo A.L.T.M."/>
            <person name="Pandolfi V."/>
            <person name="Bustamante F.O."/>
            <person name="Brasileiro-Vidal A.C."/>
            <person name="Benko-Iseppon A.M."/>
        </authorList>
    </citation>
    <scope>NUCLEOTIDE SEQUENCE [LARGE SCALE GENOMIC DNA]</scope>
    <source>
        <tissue evidence="2">Leaves</tissue>
    </source>
</reference>
<protein>
    <submittedName>
        <fullName evidence="2">Uncharacterized protein</fullName>
    </submittedName>
</protein>
<evidence type="ECO:0000313" key="3">
    <source>
        <dbReference type="Proteomes" id="UP001341840"/>
    </source>
</evidence>
<keyword evidence="3" id="KW-1185">Reference proteome</keyword>
<sequence>MGNCMACHSQPRKQTRGPLVEERRKVADASAAAAMSPGFPASSKHYIRSVKIVVTREQLALLLSGAKKLKIRNGGTSVGESPVYRGCRKWLPSLP</sequence>
<organism evidence="2 3">
    <name type="scientific">Stylosanthes scabra</name>
    <dbReference type="NCBI Taxonomy" id="79078"/>
    <lineage>
        <taxon>Eukaryota</taxon>
        <taxon>Viridiplantae</taxon>
        <taxon>Streptophyta</taxon>
        <taxon>Embryophyta</taxon>
        <taxon>Tracheophyta</taxon>
        <taxon>Spermatophyta</taxon>
        <taxon>Magnoliopsida</taxon>
        <taxon>eudicotyledons</taxon>
        <taxon>Gunneridae</taxon>
        <taxon>Pentapetalae</taxon>
        <taxon>rosids</taxon>
        <taxon>fabids</taxon>
        <taxon>Fabales</taxon>
        <taxon>Fabaceae</taxon>
        <taxon>Papilionoideae</taxon>
        <taxon>50 kb inversion clade</taxon>
        <taxon>dalbergioids sensu lato</taxon>
        <taxon>Dalbergieae</taxon>
        <taxon>Pterocarpus clade</taxon>
        <taxon>Stylosanthes</taxon>
    </lineage>
</organism>
<name>A0ABU6UWR4_9FABA</name>